<reference evidence="2 3" key="1">
    <citation type="submission" date="2010-05" db="EMBL/GenBank/DDBJ databases">
        <title>The Genome Sequence of Thecamonas trahens ATCC 50062.</title>
        <authorList>
            <consortium name="The Broad Institute Genome Sequencing Platform"/>
            <person name="Russ C."/>
            <person name="Cuomo C."/>
            <person name="Shea T."/>
            <person name="Young S.K."/>
            <person name="Zeng Q."/>
            <person name="Koehrsen M."/>
            <person name="Haas B."/>
            <person name="Borodovsky M."/>
            <person name="Guigo R."/>
            <person name="Alvarado L."/>
            <person name="Berlin A."/>
            <person name="Bochicchio J."/>
            <person name="Borenstein D."/>
            <person name="Chapman S."/>
            <person name="Chen Z."/>
            <person name="Freedman E."/>
            <person name="Gellesch M."/>
            <person name="Goldberg J."/>
            <person name="Griggs A."/>
            <person name="Gujja S."/>
            <person name="Heilman E."/>
            <person name="Heiman D."/>
            <person name="Hepburn T."/>
            <person name="Howarth C."/>
            <person name="Jen D."/>
            <person name="Larson L."/>
            <person name="Mehta T."/>
            <person name="Park D."/>
            <person name="Pearson M."/>
            <person name="Roberts A."/>
            <person name="Saif S."/>
            <person name="Shenoy N."/>
            <person name="Sisk P."/>
            <person name="Stolte C."/>
            <person name="Sykes S."/>
            <person name="Thomson T."/>
            <person name="Walk T."/>
            <person name="White J."/>
            <person name="Yandava C."/>
            <person name="Burger G."/>
            <person name="Gray M.W."/>
            <person name="Holland P.W.H."/>
            <person name="King N."/>
            <person name="Lang F.B.F."/>
            <person name="Roger A.J."/>
            <person name="Ruiz-Trillo I."/>
            <person name="Lander E."/>
            <person name="Nusbaum C."/>
        </authorList>
    </citation>
    <scope>NUCLEOTIDE SEQUENCE [LARGE SCALE GENOMIC DNA]</scope>
    <source>
        <strain evidence="2 3">ATCC 50062</strain>
    </source>
</reference>
<organism evidence="2 3">
    <name type="scientific">Thecamonas trahens ATCC 50062</name>
    <dbReference type="NCBI Taxonomy" id="461836"/>
    <lineage>
        <taxon>Eukaryota</taxon>
        <taxon>Apusozoa</taxon>
        <taxon>Apusomonadida</taxon>
        <taxon>Apusomonadidae</taxon>
        <taxon>Thecamonas</taxon>
    </lineage>
</organism>
<evidence type="ECO:0000313" key="2">
    <source>
        <dbReference type="EMBL" id="KNC54915.1"/>
    </source>
</evidence>
<accession>A0A0L0DRK1</accession>
<dbReference type="EMBL" id="GL349492">
    <property type="protein sequence ID" value="KNC54915.1"/>
    <property type="molecule type" value="Genomic_DNA"/>
</dbReference>
<feature type="compositionally biased region" description="Low complexity" evidence="1">
    <location>
        <begin position="122"/>
        <end position="142"/>
    </location>
</feature>
<proteinExistence type="predicted"/>
<gene>
    <name evidence="2" type="ORF">AMSG_10574</name>
</gene>
<protein>
    <submittedName>
        <fullName evidence="2">Uncharacterized protein</fullName>
    </submittedName>
</protein>
<dbReference type="GeneID" id="25568769"/>
<feature type="region of interest" description="Disordered" evidence="1">
    <location>
        <begin position="95"/>
        <end position="175"/>
    </location>
</feature>
<dbReference type="RefSeq" id="XP_013753505.1">
    <property type="nucleotide sequence ID" value="XM_013898051.1"/>
</dbReference>
<dbReference type="Proteomes" id="UP000054408">
    <property type="component" value="Unassembled WGS sequence"/>
</dbReference>
<feature type="compositionally biased region" description="Pro residues" evidence="1">
    <location>
        <begin position="143"/>
        <end position="152"/>
    </location>
</feature>
<dbReference type="AlphaFoldDB" id="A0A0L0DRK1"/>
<sequence>MPTVTVTESGDTVTTTTTRSAAASARRRSSRGRPKRTRVKSSRRRRAKVAACSNSNKLEDAVLREIGRLRAEVGNELSNMGQQLDIINDVLLLSPSTSTVGRDGDDSGDDHDVLEPHSDFESYLSAASSPSMALSDDSLTSPRPLPPSPVPHPSSLRTCTRCGETESSSPARCAFHPGLISLPTLPYP</sequence>
<evidence type="ECO:0000313" key="3">
    <source>
        <dbReference type="Proteomes" id="UP000054408"/>
    </source>
</evidence>
<feature type="region of interest" description="Disordered" evidence="1">
    <location>
        <begin position="1"/>
        <end position="49"/>
    </location>
</feature>
<feature type="compositionally biased region" description="Basic and acidic residues" evidence="1">
    <location>
        <begin position="102"/>
        <end position="120"/>
    </location>
</feature>
<feature type="compositionally biased region" description="Low complexity" evidence="1">
    <location>
        <begin position="1"/>
        <end position="24"/>
    </location>
</feature>
<feature type="compositionally biased region" description="Basic residues" evidence="1">
    <location>
        <begin position="25"/>
        <end position="48"/>
    </location>
</feature>
<name>A0A0L0DRK1_THETB</name>
<evidence type="ECO:0000256" key="1">
    <source>
        <dbReference type="SAM" id="MobiDB-lite"/>
    </source>
</evidence>
<keyword evidence="3" id="KW-1185">Reference proteome</keyword>